<name>A0ABN7X3N0_GIGMA</name>
<feature type="non-terminal residue" evidence="7">
    <location>
        <position position="328"/>
    </location>
</feature>
<dbReference type="InterPro" id="IPR052035">
    <property type="entry name" value="ZnF_BED_domain_contain"/>
</dbReference>
<evidence type="ECO:0000256" key="5">
    <source>
        <dbReference type="ARBA" id="ARBA00023242"/>
    </source>
</evidence>
<reference evidence="7 8" key="1">
    <citation type="submission" date="2021-06" db="EMBL/GenBank/DDBJ databases">
        <authorList>
            <person name="Kallberg Y."/>
            <person name="Tangrot J."/>
            <person name="Rosling A."/>
        </authorList>
    </citation>
    <scope>NUCLEOTIDE SEQUENCE [LARGE SCALE GENOMIC DNA]</scope>
    <source>
        <strain evidence="7 8">120-4 pot B 10/14</strain>
    </source>
</reference>
<accession>A0ABN7X3N0</accession>
<evidence type="ECO:0000256" key="6">
    <source>
        <dbReference type="SAM" id="MobiDB-lite"/>
    </source>
</evidence>
<comment type="caution">
    <text evidence="7">The sequence shown here is derived from an EMBL/GenBank/DDBJ whole genome shotgun (WGS) entry which is preliminary data.</text>
</comment>
<keyword evidence="2" id="KW-0479">Metal-binding</keyword>
<feature type="region of interest" description="Disordered" evidence="6">
    <location>
        <begin position="184"/>
        <end position="204"/>
    </location>
</feature>
<feature type="non-terminal residue" evidence="7">
    <location>
        <position position="1"/>
    </location>
</feature>
<dbReference type="PANTHER" id="PTHR46481">
    <property type="entry name" value="ZINC FINGER BED DOMAIN-CONTAINING PROTEIN 4"/>
    <property type="match status" value="1"/>
</dbReference>
<keyword evidence="5" id="KW-0539">Nucleus</keyword>
<sequence>EQFLSQVEQQPCVAHTLQLSVLQGLKQCKQVHRRVKHLQAFFCLPKQAQRLREAQKNSEGLLEDSYYNPLDVLTDVKTRWNSVYYAWKRVLELHNSMRSISTTLLEKPDQKSQQEGEKLERLCLSFDERQITRRICGAKYCTLSLVHPYIELLKKSFEPNFEKGETYDTYLDLIYGPQIESDNEVIEESDSSTSEDDGLPSGGSRQHWQYAHRQFHDFNHVKYLSAADTVGLLQKVRAAIFLSLEELWSSQSDLVRIATILDPRFKDFKWDDTGKEKDESRKLLQIQYDFAKEDLNVYSQPIQQTTSIHDCADDDDNFFKALEHKELD</sequence>
<dbReference type="PANTHER" id="PTHR46481:SF10">
    <property type="entry name" value="ZINC FINGER BED DOMAIN-CONTAINING PROTEIN 39"/>
    <property type="match status" value="1"/>
</dbReference>
<gene>
    <name evidence="7" type="ORF">GMARGA_LOCUS38619</name>
</gene>
<dbReference type="InterPro" id="IPR012337">
    <property type="entry name" value="RNaseH-like_sf"/>
</dbReference>
<keyword evidence="4" id="KW-0862">Zinc</keyword>
<dbReference type="Proteomes" id="UP000789901">
    <property type="component" value="Unassembled WGS sequence"/>
</dbReference>
<protein>
    <submittedName>
        <fullName evidence="7">31706_t:CDS:1</fullName>
    </submittedName>
</protein>
<comment type="subcellular location">
    <subcellularLocation>
        <location evidence="1">Nucleus</location>
    </subcellularLocation>
</comment>
<keyword evidence="3" id="KW-0863">Zinc-finger</keyword>
<feature type="compositionally biased region" description="Acidic residues" evidence="6">
    <location>
        <begin position="184"/>
        <end position="198"/>
    </location>
</feature>
<evidence type="ECO:0000256" key="4">
    <source>
        <dbReference type="ARBA" id="ARBA00022833"/>
    </source>
</evidence>
<proteinExistence type="predicted"/>
<organism evidence="7 8">
    <name type="scientific">Gigaspora margarita</name>
    <dbReference type="NCBI Taxonomy" id="4874"/>
    <lineage>
        <taxon>Eukaryota</taxon>
        <taxon>Fungi</taxon>
        <taxon>Fungi incertae sedis</taxon>
        <taxon>Mucoromycota</taxon>
        <taxon>Glomeromycotina</taxon>
        <taxon>Glomeromycetes</taxon>
        <taxon>Diversisporales</taxon>
        <taxon>Gigasporaceae</taxon>
        <taxon>Gigaspora</taxon>
    </lineage>
</organism>
<keyword evidence="8" id="KW-1185">Reference proteome</keyword>
<evidence type="ECO:0000313" key="7">
    <source>
        <dbReference type="EMBL" id="CAG8847344.1"/>
    </source>
</evidence>
<dbReference type="SUPFAM" id="SSF53098">
    <property type="entry name" value="Ribonuclease H-like"/>
    <property type="match status" value="1"/>
</dbReference>
<evidence type="ECO:0000256" key="2">
    <source>
        <dbReference type="ARBA" id="ARBA00022723"/>
    </source>
</evidence>
<dbReference type="EMBL" id="CAJVQB010087251">
    <property type="protein sequence ID" value="CAG8847344.1"/>
    <property type="molecule type" value="Genomic_DNA"/>
</dbReference>
<evidence type="ECO:0000256" key="1">
    <source>
        <dbReference type="ARBA" id="ARBA00004123"/>
    </source>
</evidence>
<evidence type="ECO:0000256" key="3">
    <source>
        <dbReference type="ARBA" id="ARBA00022771"/>
    </source>
</evidence>
<evidence type="ECO:0000313" key="8">
    <source>
        <dbReference type="Proteomes" id="UP000789901"/>
    </source>
</evidence>